<evidence type="ECO:0000259" key="2">
    <source>
        <dbReference type="PROSITE" id="PS50914"/>
    </source>
</evidence>
<feature type="region of interest" description="Disordered" evidence="1">
    <location>
        <begin position="24"/>
        <end position="92"/>
    </location>
</feature>
<protein>
    <submittedName>
        <fullName evidence="3">Transporter</fullName>
    </submittedName>
</protein>
<feature type="compositionally biased region" description="Low complexity" evidence="1">
    <location>
        <begin position="66"/>
        <end position="85"/>
    </location>
</feature>
<dbReference type="GeneID" id="57095168"/>
<accession>A0A9Q6EHI1</accession>
<evidence type="ECO:0000256" key="1">
    <source>
        <dbReference type="SAM" id="MobiDB-lite"/>
    </source>
</evidence>
<dbReference type="Proteomes" id="UP000222310">
    <property type="component" value="Unassembled WGS sequence"/>
</dbReference>
<sequence length="156" mass="16442">MKKLIPFLVSGILVIGAVGCQEATKTGSETPSTTNQESQPPAKPAAETNPTIDKTVNVPAQPTIVPAPSTETKTTTDSLKTPATKAESDLKTEVSKKLNQDLPGNKLQVENKESEIILKGTASSIAELKKAEALAKEVPGVKTVKIEAKIEAVKKQ</sequence>
<organism evidence="3 4">
    <name type="scientific">Nostoc linckia z8</name>
    <dbReference type="NCBI Taxonomy" id="1628746"/>
    <lineage>
        <taxon>Bacteria</taxon>
        <taxon>Bacillati</taxon>
        <taxon>Cyanobacteriota</taxon>
        <taxon>Cyanophyceae</taxon>
        <taxon>Nostocales</taxon>
        <taxon>Nostocaceae</taxon>
        <taxon>Nostoc</taxon>
    </lineage>
</organism>
<dbReference type="InterPro" id="IPR007055">
    <property type="entry name" value="BON_dom"/>
</dbReference>
<dbReference type="Pfam" id="PF04972">
    <property type="entry name" value="BON"/>
    <property type="match status" value="1"/>
</dbReference>
<dbReference type="EMBL" id="LAHD01000162">
    <property type="protein sequence ID" value="PHJ94521.1"/>
    <property type="molecule type" value="Genomic_DNA"/>
</dbReference>
<feature type="compositionally biased region" description="Polar residues" evidence="1">
    <location>
        <begin position="24"/>
        <end position="39"/>
    </location>
</feature>
<reference evidence="3 4" key="1">
    <citation type="submission" date="2015-02" db="EMBL/GenBank/DDBJ databases">
        <title>Nostoc linckia genome annotation.</title>
        <authorList>
            <person name="Zhou Z."/>
        </authorList>
    </citation>
    <scope>NUCLEOTIDE SEQUENCE [LARGE SCALE GENOMIC DNA]</scope>
    <source>
        <strain evidence="4">z8</strain>
    </source>
</reference>
<name>A0A9Q6EHI1_NOSLI</name>
<feature type="domain" description="BON" evidence="2">
    <location>
        <begin position="82"/>
        <end position="152"/>
    </location>
</feature>
<dbReference type="AlphaFoldDB" id="A0A9Q6EHI1"/>
<feature type="compositionally biased region" description="Polar residues" evidence="1">
    <location>
        <begin position="48"/>
        <end position="60"/>
    </location>
</feature>
<comment type="caution">
    <text evidence="3">The sequence shown here is derived from an EMBL/GenBank/DDBJ whole genome shotgun (WGS) entry which is preliminary data.</text>
</comment>
<dbReference type="PROSITE" id="PS50914">
    <property type="entry name" value="BON"/>
    <property type="match status" value="1"/>
</dbReference>
<dbReference type="PROSITE" id="PS51257">
    <property type="entry name" value="PROKAR_LIPOPROTEIN"/>
    <property type="match status" value="1"/>
</dbReference>
<evidence type="ECO:0000313" key="4">
    <source>
        <dbReference type="Proteomes" id="UP000222310"/>
    </source>
</evidence>
<dbReference type="RefSeq" id="WP_099072889.1">
    <property type="nucleotide sequence ID" value="NZ_LAHD01000162.1"/>
</dbReference>
<gene>
    <name evidence="3" type="ORF">VF08_33575</name>
</gene>
<proteinExistence type="predicted"/>
<evidence type="ECO:0000313" key="3">
    <source>
        <dbReference type="EMBL" id="PHJ94521.1"/>
    </source>
</evidence>